<dbReference type="InterPro" id="IPR010255">
    <property type="entry name" value="Haem_peroxidase_sf"/>
</dbReference>
<evidence type="ECO:0000313" key="5">
    <source>
        <dbReference type="Proteomes" id="UP000315217"/>
    </source>
</evidence>
<dbReference type="GO" id="GO:0020037">
    <property type="term" value="F:heme binding"/>
    <property type="evidence" value="ECO:0007669"/>
    <property type="project" value="InterPro"/>
</dbReference>
<dbReference type="SUPFAM" id="SSF48113">
    <property type="entry name" value="Heme-dependent peroxidases"/>
    <property type="match status" value="1"/>
</dbReference>
<evidence type="ECO:0000256" key="1">
    <source>
        <dbReference type="ARBA" id="ARBA00004613"/>
    </source>
</evidence>
<proteinExistence type="predicted"/>
<dbReference type="Gene3D" id="1.10.640.10">
    <property type="entry name" value="Haem peroxidase domain superfamily, animal type"/>
    <property type="match status" value="1"/>
</dbReference>
<keyword evidence="2" id="KW-0964">Secreted</keyword>
<evidence type="ECO:0000256" key="3">
    <source>
        <dbReference type="ARBA" id="ARBA00023180"/>
    </source>
</evidence>
<protein>
    <submittedName>
        <fullName evidence="4">Heme peroxidase</fullName>
    </submittedName>
</protein>
<keyword evidence="4" id="KW-0575">Peroxidase</keyword>
<evidence type="ECO:0000256" key="2">
    <source>
        <dbReference type="ARBA" id="ARBA00022525"/>
    </source>
</evidence>
<comment type="caution">
    <text evidence="4">The sequence shown here is derived from an EMBL/GenBank/DDBJ whole genome shotgun (WGS) entry which is preliminary data.</text>
</comment>
<dbReference type="PANTHER" id="PTHR11475">
    <property type="entry name" value="OXIDASE/PEROXIDASE"/>
    <property type="match status" value="1"/>
</dbReference>
<evidence type="ECO:0000313" key="4">
    <source>
        <dbReference type="EMBL" id="TMJ12514.1"/>
    </source>
</evidence>
<sequence length="530" mass="57735">MSTQQVRFGRNVFVCLIAAGGIASTILPPVVAKNAYQNPPACTRVQSRFGRLFSSLSAARWPAADVDLLAGKVMAEEETAETPEGVADAEENNDIDAGFTYVGQFIDHDLTLDQRPNDLTTPADPFSLQNFRTPAFDLDNVYGDGPLGSAYLYEADGIHLKLGLPLSGAGTDGGAVDLPRNATGQALIRDPRDDENRIIASLHTIVRRFHNLWVDRLALEHRDWSSTRVFAEAQRQVRLHYQWAVLTDFLPTIVGKPTLAAVLPSTHAPHLTFYNPCIMNMPVEFSVAAYRFGHSLVRPIYRINTAVVNRLPVFSLADDPTRDLGGFRPSPANFAIDWAFLLPLEGQRVIGKPQASYKIDNSLVFPLGLLPLPETGAGPASLARRNLLRSMQLGLPSGQDVARAMGVKPLRDDQILIGKAVEPEAGQEAESQPITGIARSFAGKAPLWTYILAEATAGAFNIRDGHIVGRQIAPMRLGRVGGRIVAEIFVGLMLVDRSSILYTPSFRPDPAFAEAGRFGFRELILAVIGK</sequence>
<comment type="subcellular location">
    <subcellularLocation>
        <location evidence="1">Secreted</location>
    </subcellularLocation>
</comment>
<dbReference type="PRINTS" id="PR00457">
    <property type="entry name" value="ANPEROXIDASE"/>
</dbReference>
<name>A0A537LWX9_9BACT</name>
<dbReference type="InterPro" id="IPR019791">
    <property type="entry name" value="Haem_peroxidase_animal"/>
</dbReference>
<dbReference type="GO" id="GO:0004601">
    <property type="term" value="F:peroxidase activity"/>
    <property type="evidence" value="ECO:0007669"/>
    <property type="project" value="UniProtKB-KW"/>
</dbReference>
<dbReference type="InterPro" id="IPR037120">
    <property type="entry name" value="Haem_peroxidase_sf_animal"/>
</dbReference>
<dbReference type="PANTHER" id="PTHR11475:SF4">
    <property type="entry name" value="CHORION PEROXIDASE"/>
    <property type="match status" value="1"/>
</dbReference>
<organism evidence="4 5">
    <name type="scientific">Candidatus Segetimicrobium genomatis</name>
    <dbReference type="NCBI Taxonomy" id="2569760"/>
    <lineage>
        <taxon>Bacteria</taxon>
        <taxon>Bacillati</taxon>
        <taxon>Candidatus Sysuimicrobiota</taxon>
        <taxon>Candidatus Sysuimicrobiia</taxon>
        <taxon>Candidatus Sysuimicrobiales</taxon>
        <taxon>Candidatus Segetimicrobiaceae</taxon>
        <taxon>Candidatus Segetimicrobium</taxon>
    </lineage>
</organism>
<gene>
    <name evidence="4" type="ORF">E6G98_02725</name>
</gene>
<accession>A0A537LWX9</accession>
<dbReference type="AlphaFoldDB" id="A0A537LWX9"/>
<keyword evidence="4" id="KW-0560">Oxidoreductase</keyword>
<keyword evidence="3" id="KW-0325">Glycoprotein</keyword>
<dbReference type="GO" id="GO:0005576">
    <property type="term" value="C:extracellular region"/>
    <property type="evidence" value="ECO:0007669"/>
    <property type="project" value="UniProtKB-SubCell"/>
</dbReference>
<dbReference type="Proteomes" id="UP000315217">
    <property type="component" value="Unassembled WGS sequence"/>
</dbReference>
<reference evidence="4 5" key="1">
    <citation type="journal article" date="2019" name="Nat. Microbiol.">
        <title>Mediterranean grassland soil C-N compound turnover is dependent on rainfall and depth, and is mediated by genomically divergent microorganisms.</title>
        <authorList>
            <person name="Diamond S."/>
            <person name="Andeer P.F."/>
            <person name="Li Z."/>
            <person name="Crits-Christoph A."/>
            <person name="Burstein D."/>
            <person name="Anantharaman K."/>
            <person name="Lane K.R."/>
            <person name="Thomas B.C."/>
            <person name="Pan C."/>
            <person name="Northen T.R."/>
            <person name="Banfield J.F."/>
        </authorList>
    </citation>
    <scope>NUCLEOTIDE SEQUENCE [LARGE SCALE GENOMIC DNA]</scope>
    <source>
        <strain evidence="4">NP_1</strain>
    </source>
</reference>
<dbReference type="GO" id="GO:0006979">
    <property type="term" value="P:response to oxidative stress"/>
    <property type="evidence" value="ECO:0007669"/>
    <property type="project" value="InterPro"/>
</dbReference>
<dbReference type="Pfam" id="PF03098">
    <property type="entry name" value="An_peroxidase"/>
    <property type="match status" value="1"/>
</dbReference>
<dbReference type="PROSITE" id="PS50292">
    <property type="entry name" value="PEROXIDASE_3"/>
    <property type="match status" value="1"/>
</dbReference>
<dbReference type="EMBL" id="VBAI01000021">
    <property type="protein sequence ID" value="TMJ12514.1"/>
    <property type="molecule type" value="Genomic_DNA"/>
</dbReference>